<keyword evidence="4" id="KW-1185">Reference proteome</keyword>
<reference evidence="3 4" key="1">
    <citation type="submission" date="2023-12" db="EMBL/GenBank/DDBJ databases">
        <title>Description of new species of Mycobacterium terrae complex isolated from sewage at the Sao Paulo Zoological Park Foundation in Brazil.</title>
        <authorList>
            <person name="Romagnoli C.L."/>
            <person name="Conceicao E.C."/>
            <person name="Machado E."/>
            <person name="Barreto L.B.P.F."/>
            <person name="Sharma A."/>
            <person name="Silva N.M."/>
            <person name="Marques L.E."/>
            <person name="Juliana M.A."/>
            <person name="Lourenco M.C.S."/>
            <person name="Digiampietri L.A."/>
            <person name="Suffys P.N."/>
            <person name="Viana-Niero C."/>
        </authorList>
    </citation>
    <scope>NUCLEOTIDE SEQUENCE [LARGE SCALE GENOMIC DNA]</scope>
    <source>
        <strain evidence="3 4">MYC098</strain>
    </source>
</reference>
<dbReference type="EMBL" id="JAYJJR010000016">
    <property type="protein sequence ID" value="MEB3023405.1"/>
    <property type="molecule type" value="Genomic_DNA"/>
</dbReference>
<dbReference type="InterPro" id="IPR010982">
    <property type="entry name" value="Lambda_DNA-bd_dom_sf"/>
</dbReference>
<proteinExistence type="predicted"/>
<protein>
    <submittedName>
        <fullName evidence="3">Helix-turn-helix transcriptional regulator</fullName>
    </submittedName>
</protein>
<evidence type="ECO:0000313" key="3">
    <source>
        <dbReference type="EMBL" id="MEB3023405.1"/>
    </source>
</evidence>
<sequence>MAALDTLSELIDRHLPELGMNREDLARVLEVSPSTVSRWSTRMPGPETVRALATVLDQPYGVVLAAALRSGGYAATTADVLSGHRLTFVARDPACSQDDEDDDEPGAVFTDPERAKQWAHVREELDLRIADYGHGGTATGSAVIDGACTPAHVVVFRAAWEHRTDTVTVSEAGVFAEVPSGLDPHAAQVEALSETGRVFAVSACGLDADTVRQTVEVAVSQIRADGNLLGTQESTELGLAEYLMHSQMMHARAYREARRAEGSPASPAIDPEMRKRLEKIGPRLLNAPYRWGGGADSTTDAKPWRDPITTYPMQPLGSQDS</sequence>
<gene>
    <name evidence="3" type="ORF">K6T79_20480</name>
</gene>
<dbReference type="Gene3D" id="1.10.260.40">
    <property type="entry name" value="lambda repressor-like DNA-binding domains"/>
    <property type="match status" value="1"/>
</dbReference>
<dbReference type="CDD" id="cd00093">
    <property type="entry name" value="HTH_XRE"/>
    <property type="match status" value="1"/>
</dbReference>
<feature type="domain" description="HTH cro/C1-type" evidence="2">
    <location>
        <begin position="17"/>
        <end position="63"/>
    </location>
</feature>
<dbReference type="SUPFAM" id="SSF47413">
    <property type="entry name" value="lambda repressor-like DNA-binding domains"/>
    <property type="match status" value="1"/>
</dbReference>
<evidence type="ECO:0000313" key="4">
    <source>
        <dbReference type="Proteomes" id="UP001299596"/>
    </source>
</evidence>
<dbReference type="InterPro" id="IPR001387">
    <property type="entry name" value="Cro/C1-type_HTH"/>
</dbReference>
<dbReference type="SMART" id="SM00530">
    <property type="entry name" value="HTH_XRE"/>
    <property type="match status" value="1"/>
</dbReference>
<comment type="caution">
    <text evidence="3">The sequence shown here is derived from an EMBL/GenBank/DDBJ whole genome shotgun (WGS) entry which is preliminary data.</text>
</comment>
<dbReference type="PROSITE" id="PS50943">
    <property type="entry name" value="HTH_CROC1"/>
    <property type="match status" value="1"/>
</dbReference>
<dbReference type="Proteomes" id="UP001299596">
    <property type="component" value="Unassembled WGS sequence"/>
</dbReference>
<name>A0ABU5XMA2_9MYCO</name>
<dbReference type="Pfam" id="PF01381">
    <property type="entry name" value="HTH_3"/>
    <property type="match status" value="1"/>
</dbReference>
<dbReference type="RefSeq" id="WP_329780404.1">
    <property type="nucleotide sequence ID" value="NZ_JAYJJR010000016.1"/>
</dbReference>
<accession>A0ABU5XMA2</accession>
<feature type="region of interest" description="Disordered" evidence="1">
    <location>
        <begin position="288"/>
        <end position="321"/>
    </location>
</feature>
<organism evidence="3 4">
    <name type="scientific">[Mycobacterium] crassicus</name>
    <dbReference type="NCBI Taxonomy" id="2872309"/>
    <lineage>
        <taxon>Bacteria</taxon>
        <taxon>Bacillati</taxon>
        <taxon>Actinomycetota</taxon>
        <taxon>Actinomycetes</taxon>
        <taxon>Mycobacteriales</taxon>
        <taxon>Mycobacteriaceae</taxon>
        <taxon>Mycolicibacter</taxon>
    </lineage>
</organism>
<evidence type="ECO:0000259" key="2">
    <source>
        <dbReference type="PROSITE" id="PS50943"/>
    </source>
</evidence>
<evidence type="ECO:0000256" key="1">
    <source>
        <dbReference type="SAM" id="MobiDB-lite"/>
    </source>
</evidence>